<feature type="transmembrane region" description="Helical" evidence="1">
    <location>
        <begin position="33"/>
        <end position="53"/>
    </location>
</feature>
<dbReference type="Proteomes" id="UP000198891">
    <property type="component" value="Unassembled WGS sequence"/>
</dbReference>
<reference evidence="2 3" key="1">
    <citation type="submission" date="2016-10" db="EMBL/GenBank/DDBJ databases">
        <authorList>
            <person name="de Groot N.N."/>
        </authorList>
    </citation>
    <scope>NUCLEOTIDE SEQUENCE [LARGE SCALE GENOMIC DNA]</scope>
    <source>
        <strain evidence="2 3">CGMCC 4.3491</strain>
    </source>
</reference>
<keyword evidence="3" id="KW-1185">Reference proteome</keyword>
<proteinExistence type="predicted"/>
<keyword evidence="1" id="KW-1133">Transmembrane helix</keyword>
<sequence length="157" mass="16475">MTPEPRLSDERRSNMRRWVLDYVDRRKRRRRRLAIAGAGVIGVAALSAAAWVVTAPQSVQERTVSCYSAASLDSTIAAGERYSGEAVGDPGEHALGMCAALWSAGVLGGSTPPSTGPTDAPVPELTLCVRADQTLAVFPTGDSGFCAANGLALYVKP</sequence>
<accession>A0A1H3T411</accession>
<dbReference type="AlphaFoldDB" id="A0A1H3T411"/>
<keyword evidence="1" id="KW-0812">Transmembrane</keyword>
<keyword evidence="1" id="KW-0472">Membrane</keyword>
<gene>
    <name evidence="2" type="ORF">SAMN05216554_3980</name>
</gene>
<dbReference type="OrthoDB" id="5119841at2"/>
<name>A0A1H3T411_9MICO</name>
<evidence type="ECO:0000313" key="3">
    <source>
        <dbReference type="Proteomes" id="UP000198891"/>
    </source>
</evidence>
<dbReference type="RefSeq" id="WP_092557041.1">
    <property type="nucleotide sequence ID" value="NZ_FNPZ01000004.1"/>
</dbReference>
<evidence type="ECO:0000313" key="2">
    <source>
        <dbReference type="EMBL" id="SDZ45073.1"/>
    </source>
</evidence>
<organism evidence="2 3">
    <name type="scientific">Herbiconiux ginsengi</name>
    <dbReference type="NCBI Taxonomy" id="381665"/>
    <lineage>
        <taxon>Bacteria</taxon>
        <taxon>Bacillati</taxon>
        <taxon>Actinomycetota</taxon>
        <taxon>Actinomycetes</taxon>
        <taxon>Micrococcales</taxon>
        <taxon>Microbacteriaceae</taxon>
        <taxon>Herbiconiux</taxon>
    </lineage>
</organism>
<dbReference type="STRING" id="381665.SAMN05216554_3980"/>
<evidence type="ECO:0000256" key="1">
    <source>
        <dbReference type="SAM" id="Phobius"/>
    </source>
</evidence>
<protein>
    <submittedName>
        <fullName evidence="2">Uncharacterized protein</fullName>
    </submittedName>
</protein>
<dbReference type="EMBL" id="FNPZ01000004">
    <property type="protein sequence ID" value="SDZ45073.1"/>
    <property type="molecule type" value="Genomic_DNA"/>
</dbReference>